<dbReference type="InterPro" id="IPR001387">
    <property type="entry name" value="Cro/C1-type_HTH"/>
</dbReference>
<evidence type="ECO:0000313" key="3">
    <source>
        <dbReference type="EMBL" id="EOQ04510.1"/>
    </source>
</evidence>
<dbReference type="AlphaFoldDB" id="A0A9W5VQ98"/>
<keyword evidence="1" id="KW-0238">DNA-binding</keyword>
<name>A0A9W5VQ98_BACCE</name>
<dbReference type="GO" id="GO:0003677">
    <property type="term" value="F:DNA binding"/>
    <property type="evidence" value="ECO:0007669"/>
    <property type="project" value="UniProtKB-KW"/>
</dbReference>
<dbReference type="EMBL" id="AHFK01000088">
    <property type="protein sequence ID" value="EOQ04510.1"/>
    <property type="molecule type" value="Genomic_DNA"/>
</dbReference>
<dbReference type="CDD" id="cd00093">
    <property type="entry name" value="HTH_XRE"/>
    <property type="match status" value="1"/>
</dbReference>
<dbReference type="SUPFAM" id="SSF47413">
    <property type="entry name" value="lambda repressor-like DNA-binding domains"/>
    <property type="match status" value="1"/>
</dbReference>
<dbReference type="PANTHER" id="PTHR46558">
    <property type="entry name" value="TRACRIPTIONAL REGULATORY PROTEIN-RELATED-RELATED"/>
    <property type="match status" value="1"/>
</dbReference>
<proteinExistence type="predicted"/>
<organism evidence="3 4">
    <name type="scientific">Bacillus cereus VD184</name>
    <dbReference type="NCBI Taxonomy" id="1053242"/>
    <lineage>
        <taxon>Bacteria</taxon>
        <taxon>Bacillati</taxon>
        <taxon>Bacillota</taxon>
        <taxon>Bacilli</taxon>
        <taxon>Bacillales</taxon>
        <taxon>Bacillaceae</taxon>
        <taxon>Bacillus</taxon>
        <taxon>Bacillus cereus group</taxon>
    </lineage>
</organism>
<protein>
    <recommendedName>
        <fullName evidence="2">HTH cro/C1-type domain-containing protein</fullName>
    </recommendedName>
</protein>
<accession>A0A9W5VQ98</accession>
<evidence type="ECO:0000256" key="1">
    <source>
        <dbReference type="ARBA" id="ARBA00023125"/>
    </source>
</evidence>
<dbReference type="Proteomes" id="UP000014028">
    <property type="component" value="Unassembled WGS sequence"/>
</dbReference>
<dbReference type="PROSITE" id="PS50943">
    <property type="entry name" value="HTH_CROC1"/>
    <property type="match status" value="1"/>
</dbReference>
<dbReference type="SMART" id="SM00530">
    <property type="entry name" value="HTH_XRE"/>
    <property type="match status" value="1"/>
</dbReference>
<dbReference type="Pfam" id="PF01381">
    <property type="entry name" value="HTH_3"/>
    <property type="match status" value="1"/>
</dbReference>
<dbReference type="PANTHER" id="PTHR46558:SF11">
    <property type="entry name" value="HTH-TYPE TRANSCRIPTIONAL REGULATOR XRE"/>
    <property type="match status" value="1"/>
</dbReference>
<evidence type="ECO:0000313" key="4">
    <source>
        <dbReference type="Proteomes" id="UP000014028"/>
    </source>
</evidence>
<gene>
    <name evidence="3" type="ORF">IKC_06012</name>
</gene>
<sequence>MINYFGENLRKLRIFKGLSAQELGKELGVAQSTVSNWESGRKEPNFEVLQKISVYFSVSTDRLLNHKISDSDVIPDDTTKKEIIARLAQELYEKYENIPDKDKPLVENELIEYADYLQHKFETRNNIRKK</sequence>
<feature type="domain" description="HTH cro/C1-type" evidence="2">
    <location>
        <begin position="9"/>
        <end position="63"/>
    </location>
</feature>
<dbReference type="Gene3D" id="1.10.260.40">
    <property type="entry name" value="lambda repressor-like DNA-binding domains"/>
    <property type="match status" value="1"/>
</dbReference>
<evidence type="ECO:0000259" key="2">
    <source>
        <dbReference type="PROSITE" id="PS50943"/>
    </source>
</evidence>
<dbReference type="InterPro" id="IPR010982">
    <property type="entry name" value="Lambda_DNA-bd_dom_sf"/>
</dbReference>
<comment type="caution">
    <text evidence="3">The sequence shown here is derived from an EMBL/GenBank/DDBJ whole genome shotgun (WGS) entry which is preliminary data.</text>
</comment>
<reference evidence="3 4" key="1">
    <citation type="submission" date="2012-12" db="EMBL/GenBank/DDBJ databases">
        <title>The Genome Sequence of Bacillus cereus VD184.</title>
        <authorList>
            <consortium name="The Broad Institute Genome Sequencing Platform"/>
            <consortium name="The Broad Institute Genome Sequencing Center for Infectious Disease"/>
            <person name="Feldgarden M."/>
            <person name="Van der Auwera G.A."/>
            <person name="Mahillon J."/>
            <person name="Duprez V."/>
            <person name="Timmery S."/>
            <person name="Mattelet C."/>
            <person name="Dierick K."/>
            <person name="Sun M."/>
            <person name="Yu Z."/>
            <person name="Zhu L."/>
            <person name="Hu X."/>
            <person name="Shank E.B."/>
            <person name="Swiecicka I."/>
            <person name="Hansen B.M."/>
            <person name="Andrup L."/>
            <person name="Walker B."/>
            <person name="Young S.K."/>
            <person name="Zeng Q."/>
            <person name="Gargeya S."/>
            <person name="Fitzgerald M."/>
            <person name="Haas B."/>
            <person name="Abouelleil A."/>
            <person name="Alvarado L."/>
            <person name="Arachchi H.M."/>
            <person name="Berlin A.M."/>
            <person name="Chapman S.B."/>
            <person name="Dewar J."/>
            <person name="Goldberg J."/>
            <person name="Griggs A."/>
            <person name="Gujja S."/>
            <person name="Hansen M."/>
            <person name="Howarth C."/>
            <person name="Imamovic A."/>
            <person name="Larimer J."/>
            <person name="McCowan C."/>
            <person name="Murphy C."/>
            <person name="Neiman D."/>
            <person name="Pearson M."/>
            <person name="Priest M."/>
            <person name="Roberts A."/>
            <person name="Saif S."/>
            <person name="Shea T."/>
            <person name="Sisk P."/>
            <person name="Sykes S."/>
            <person name="Wortman J."/>
            <person name="Nusbaum C."/>
            <person name="Birren B."/>
        </authorList>
    </citation>
    <scope>NUCLEOTIDE SEQUENCE [LARGE SCALE GENOMIC DNA]</scope>
    <source>
        <strain evidence="3 4">VD184</strain>
    </source>
</reference>